<sequence length="264" mass="29647">MKHYIKSIALIILVAGLFTACKKEELNAEKAMQIVVNGYNGSSNALQLSIDTTVYDVNTNYGSYIMRADAVISQNVVYTYRSEKKRMLTLTDTVTKQIVFSRELPADSPKGLFNYIFLNGKELEINAPAADPTTNKLGFYVHYPTSNEPFDIFLYRVDNTTGTEYRTYIAQNVKPGTWTYVNYDVPANFNNSRIIGNSGATVCFTKAGSTNLWAFDNDQSKSSILASSLLLPVENEKGLVQPYFYTPSLVSQGLSRLFFYPERQ</sequence>
<protein>
    <recommendedName>
        <fullName evidence="3">DUF4397 domain-containing protein</fullName>
    </recommendedName>
</protein>
<evidence type="ECO:0000313" key="1">
    <source>
        <dbReference type="EMBL" id="MFN0293111.1"/>
    </source>
</evidence>
<dbReference type="PROSITE" id="PS51257">
    <property type="entry name" value="PROKAR_LIPOPROTEIN"/>
    <property type="match status" value="1"/>
</dbReference>
<proteinExistence type="predicted"/>
<dbReference type="RefSeq" id="WP_138728802.1">
    <property type="nucleotide sequence ID" value="NZ_SRMP02000045.1"/>
</dbReference>
<keyword evidence="2" id="KW-1185">Reference proteome</keyword>
<dbReference type="EMBL" id="SRMP02000045">
    <property type="protein sequence ID" value="MFN0293111.1"/>
    <property type="molecule type" value="Genomic_DNA"/>
</dbReference>
<evidence type="ECO:0000313" key="2">
    <source>
        <dbReference type="Proteomes" id="UP001517367"/>
    </source>
</evidence>
<accession>A0ABW9JN59</accession>
<reference evidence="1 2" key="1">
    <citation type="submission" date="2024-12" db="EMBL/GenBank/DDBJ databases">
        <authorList>
            <person name="Hu S."/>
        </authorList>
    </citation>
    <scope>NUCLEOTIDE SEQUENCE [LARGE SCALE GENOMIC DNA]</scope>
    <source>
        <strain evidence="1 2">P-25</strain>
    </source>
</reference>
<name>A0ABW9JN59_9SPHI</name>
<dbReference type="Proteomes" id="UP001517367">
    <property type="component" value="Unassembled WGS sequence"/>
</dbReference>
<organism evidence="1 2">
    <name type="scientific">Pedobacter helvus</name>
    <dbReference type="NCBI Taxonomy" id="2563444"/>
    <lineage>
        <taxon>Bacteria</taxon>
        <taxon>Pseudomonadati</taxon>
        <taxon>Bacteroidota</taxon>
        <taxon>Sphingobacteriia</taxon>
        <taxon>Sphingobacteriales</taxon>
        <taxon>Sphingobacteriaceae</taxon>
        <taxon>Pedobacter</taxon>
    </lineage>
</organism>
<comment type="caution">
    <text evidence="1">The sequence shown here is derived from an EMBL/GenBank/DDBJ whole genome shotgun (WGS) entry which is preliminary data.</text>
</comment>
<gene>
    <name evidence="1" type="ORF">E5L68_017095</name>
</gene>
<evidence type="ECO:0008006" key="3">
    <source>
        <dbReference type="Google" id="ProtNLM"/>
    </source>
</evidence>